<keyword evidence="5" id="KW-1133">Transmembrane helix</keyword>
<evidence type="ECO:0000256" key="4">
    <source>
        <dbReference type="ARBA" id="ARBA00022692"/>
    </source>
</evidence>
<dbReference type="PANTHER" id="PTHR26453">
    <property type="entry name" value="OLFACTORY RECEPTOR"/>
    <property type="match status" value="1"/>
</dbReference>
<keyword evidence="9" id="KW-1185">Reference proteome</keyword>
<evidence type="ECO:0000256" key="2">
    <source>
        <dbReference type="ARBA" id="ARBA00022475"/>
    </source>
</evidence>
<keyword evidence="2" id="KW-1003">Cell membrane</keyword>
<dbReference type="GO" id="GO:0005886">
    <property type="term" value="C:plasma membrane"/>
    <property type="evidence" value="ECO:0007669"/>
    <property type="project" value="UniProtKB-SubCell"/>
</dbReference>
<protein>
    <submittedName>
        <fullName evidence="8">Olfactory receptor 2AJ1</fullName>
    </submittedName>
</protein>
<dbReference type="GO" id="GO:0004984">
    <property type="term" value="F:olfactory receptor activity"/>
    <property type="evidence" value="ECO:0007669"/>
    <property type="project" value="InterPro"/>
</dbReference>
<dbReference type="Proteomes" id="UP001166674">
    <property type="component" value="Unassembled WGS sequence"/>
</dbReference>
<gene>
    <name evidence="8" type="ORF">SUZIE_209875</name>
</gene>
<keyword evidence="7" id="KW-0807">Transducer</keyword>
<dbReference type="Pfam" id="PF13853">
    <property type="entry name" value="7tm_4"/>
    <property type="match status" value="1"/>
</dbReference>
<keyword evidence="6" id="KW-0472">Membrane</keyword>
<evidence type="ECO:0000256" key="6">
    <source>
        <dbReference type="ARBA" id="ARBA00023136"/>
    </source>
</evidence>
<keyword evidence="8" id="KW-0675">Receptor</keyword>
<dbReference type="InterPro" id="IPR000725">
    <property type="entry name" value="Olfact_rcpt"/>
</dbReference>
<organism evidence="8 9">
    <name type="scientific">Sciurus carolinensis</name>
    <name type="common">Eastern gray squirrel</name>
    <dbReference type="NCBI Taxonomy" id="30640"/>
    <lineage>
        <taxon>Eukaryota</taxon>
        <taxon>Metazoa</taxon>
        <taxon>Chordata</taxon>
        <taxon>Craniata</taxon>
        <taxon>Vertebrata</taxon>
        <taxon>Euteleostomi</taxon>
        <taxon>Mammalia</taxon>
        <taxon>Eutheria</taxon>
        <taxon>Euarchontoglires</taxon>
        <taxon>Glires</taxon>
        <taxon>Rodentia</taxon>
        <taxon>Sciuromorpha</taxon>
        <taxon>Sciuridae</taxon>
        <taxon>Sciurinae</taxon>
        <taxon>Sciurini</taxon>
        <taxon>Sciurus</taxon>
    </lineage>
</organism>
<evidence type="ECO:0000313" key="8">
    <source>
        <dbReference type="EMBL" id="MBZ3890821.1"/>
    </source>
</evidence>
<proteinExistence type="predicted"/>
<reference evidence="8" key="1">
    <citation type="submission" date="2020-03" db="EMBL/GenBank/DDBJ databases">
        <title>Studies in the Genomics of Life Span.</title>
        <authorList>
            <person name="Glass D."/>
        </authorList>
    </citation>
    <scope>NUCLEOTIDE SEQUENCE</scope>
    <source>
        <strain evidence="8">SUZIE</strain>
        <tissue evidence="8">Muscle</tissue>
    </source>
</reference>
<dbReference type="SUPFAM" id="SSF81321">
    <property type="entry name" value="Family A G protein-coupled receptor-like"/>
    <property type="match status" value="1"/>
</dbReference>
<evidence type="ECO:0000256" key="3">
    <source>
        <dbReference type="ARBA" id="ARBA00022606"/>
    </source>
</evidence>
<evidence type="ECO:0000256" key="7">
    <source>
        <dbReference type="ARBA" id="ARBA00023224"/>
    </source>
</evidence>
<dbReference type="AlphaFoldDB" id="A0AA41TAB5"/>
<keyword evidence="4" id="KW-0812">Transmembrane</keyword>
<dbReference type="EMBL" id="JAATJV010443630">
    <property type="protein sequence ID" value="MBZ3890821.1"/>
    <property type="molecule type" value="Genomic_DNA"/>
</dbReference>
<keyword evidence="3" id="KW-0716">Sensory transduction</keyword>
<comment type="caution">
    <text evidence="8">The sequence shown here is derived from an EMBL/GenBank/DDBJ whole genome shotgun (WGS) entry which is preliminary data.</text>
</comment>
<sequence>MDHCFCEKPTILRVSCADVSVHEILRSVLAEVFLLAPFLPILASYPVIFSLSSERTLERAGTKPATCPSHLTVVSLYFGQDVFIYMTPSPAHTPEQGQKGAVLSTLLTPTLNPSSAA</sequence>
<evidence type="ECO:0000256" key="5">
    <source>
        <dbReference type="ARBA" id="ARBA00022989"/>
    </source>
</evidence>
<accession>A0AA41TAB5</accession>
<evidence type="ECO:0000256" key="1">
    <source>
        <dbReference type="ARBA" id="ARBA00004651"/>
    </source>
</evidence>
<dbReference type="GO" id="GO:0007186">
    <property type="term" value="P:G protein-coupled receptor signaling pathway"/>
    <property type="evidence" value="ECO:0007669"/>
    <property type="project" value="InterPro"/>
</dbReference>
<comment type="subcellular location">
    <subcellularLocation>
        <location evidence="1">Cell membrane</location>
        <topology evidence="1">Multi-pass membrane protein</topology>
    </subcellularLocation>
</comment>
<evidence type="ECO:0000313" key="9">
    <source>
        <dbReference type="Proteomes" id="UP001166674"/>
    </source>
</evidence>
<name>A0AA41TAB5_SCICA</name>